<gene>
    <name evidence="2" type="ORF">HF086_006074</name>
</gene>
<evidence type="ECO:0000256" key="1">
    <source>
        <dbReference type="SAM" id="MobiDB-lite"/>
    </source>
</evidence>
<accession>A0A922MRQ6</accession>
<protein>
    <submittedName>
        <fullName evidence="2">Uncharacterized protein</fullName>
    </submittedName>
</protein>
<organism evidence="2 3">
    <name type="scientific">Spodoptera exigua</name>
    <name type="common">Beet armyworm</name>
    <name type="synonym">Noctua fulgens</name>
    <dbReference type="NCBI Taxonomy" id="7107"/>
    <lineage>
        <taxon>Eukaryota</taxon>
        <taxon>Metazoa</taxon>
        <taxon>Ecdysozoa</taxon>
        <taxon>Arthropoda</taxon>
        <taxon>Hexapoda</taxon>
        <taxon>Insecta</taxon>
        <taxon>Pterygota</taxon>
        <taxon>Neoptera</taxon>
        <taxon>Endopterygota</taxon>
        <taxon>Lepidoptera</taxon>
        <taxon>Glossata</taxon>
        <taxon>Ditrysia</taxon>
        <taxon>Noctuoidea</taxon>
        <taxon>Noctuidae</taxon>
        <taxon>Amphipyrinae</taxon>
        <taxon>Spodoptera</taxon>
    </lineage>
</organism>
<dbReference type="Proteomes" id="UP000814243">
    <property type="component" value="Unassembled WGS sequence"/>
</dbReference>
<feature type="region of interest" description="Disordered" evidence="1">
    <location>
        <begin position="123"/>
        <end position="144"/>
    </location>
</feature>
<dbReference type="EMBL" id="JACEFF010000234">
    <property type="protein sequence ID" value="KAH9641458.1"/>
    <property type="molecule type" value="Genomic_DNA"/>
</dbReference>
<evidence type="ECO:0000313" key="2">
    <source>
        <dbReference type="EMBL" id="KAH9641458.1"/>
    </source>
</evidence>
<reference evidence="2" key="1">
    <citation type="journal article" date="2021" name="G3 (Bethesda)">
        <title>Genome and transcriptome analysis of the beet armyworm Spodoptera exigua reveals targets for pest control. .</title>
        <authorList>
            <person name="Simon S."/>
            <person name="Breeschoten T."/>
            <person name="Jansen H.J."/>
            <person name="Dirks R.P."/>
            <person name="Schranz M.E."/>
            <person name="Ros V.I.D."/>
        </authorList>
    </citation>
    <scope>NUCLEOTIDE SEQUENCE</scope>
    <source>
        <strain evidence="2">TB_SE_WUR_2020</strain>
    </source>
</reference>
<proteinExistence type="predicted"/>
<comment type="caution">
    <text evidence="2">The sequence shown here is derived from an EMBL/GenBank/DDBJ whole genome shotgun (WGS) entry which is preliminary data.</text>
</comment>
<dbReference type="AlphaFoldDB" id="A0A922MRQ6"/>
<sequence length="144" mass="15817">MGRGPFFGSSRKMRGFPMNLSPGGLEEGPPGFPYFATADGKFEFGYGPPFHHDAPFFHPPPAMPFNQPVICKKSQQKSNHDIKICTRRLVTEAGRFAGGMETLPGGEFPEQFPPPDHLVLPRPSSPEFTFGDGPPPLHPEGLVW</sequence>
<name>A0A922MRQ6_SPOEX</name>
<evidence type="ECO:0000313" key="3">
    <source>
        <dbReference type="Proteomes" id="UP000814243"/>
    </source>
</evidence>